<dbReference type="GO" id="GO:0005412">
    <property type="term" value="F:D-glucose:sodium symporter activity"/>
    <property type="evidence" value="ECO:0007669"/>
    <property type="project" value="TreeGrafter"/>
</dbReference>
<dbReference type="AlphaFoldDB" id="D5H5Q0"/>
<evidence type="ECO:0000313" key="8">
    <source>
        <dbReference type="EMBL" id="CBH23355.1"/>
    </source>
</evidence>
<feature type="transmembrane region" description="Helical" evidence="7">
    <location>
        <begin position="150"/>
        <end position="171"/>
    </location>
</feature>
<dbReference type="InterPro" id="IPR038377">
    <property type="entry name" value="Na/Glc_symporter_sf"/>
</dbReference>
<proteinExistence type="inferred from homology"/>
<reference evidence="9" key="2">
    <citation type="submission" date="2010-04" db="EMBL/GenBank/DDBJ databases">
        <title>Genome sequence of Salinibacter ruber M8.</title>
        <authorList>
            <consortium name="Genoscope"/>
        </authorList>
    </citation>
    <scope>NUCLEOTIDE SEQUENCE [LARGE SCALE GENOMIC DNA]</scope>
    <source>
        <strain evidence="9">M8</strain>
    </source>
</reference>
<feature type="transmembrane region" description="Helical" evidence="7">
    <location>
        <begin position="275"/>
        <end position="300"/>
    </location>
</feature>
<comment type="similarity">
    <text evidence="2 6">Belongs to the sodium:solute symporter (SSF) (TC 2.A.21) family.</text>
</comment>
<comment type="subcellular location">
    <subcellularLocation>
        <location evidence="1">Membrane</location>
        <topology evidence="1">Multi-pass membrane protein</topology>
    </subcellularLocation>
</comment>
<feature type="transmembrane region" description="Helical" evidence="7">
    <location>
        <begin position="389"/>
        <end position="413"/>
    </location>
</feature>
<feature type="transmembrane region" description="Helical" evidence="7">
    <location>
        <begin position="116"/>
        <end position="138"/>
    </location>
</feature>
<keyword evidence="3 7" id="KW-0812">Transmembrane</keyword>
<sequence>MLRTAHRSRAFFRPPCRGTLGTIVPDLDPPYRHVSDTRSQTYALREGSCPRLARCPGANWGHGRILHTRLNLASLPRPCYFFVTAYINGRETITASCKRSGVSPIPFRPMSPDFPLAPLDLAIIVGYFAVVGIIGYVVAQRIESGEDLFLAGRTLAWGTIGFSLFASNISSTTLIGLAGDAYRTGIAVSNYEWMAGIVLVFIAVFFVPFFIRSGLTTIPEYLEKRFDVRSRKYFSGLTIFTSVIIDTAGGIYAGTLVIKTFFPDLIPGMGPEMDFYVTCFILALIAGVYTAAGGLAAVVYTDILQAVILLVGSVFIAGITFAEFDFSWAQATAQLPEGHLSLMRPMGAEGLPWLGTLVGVPILGFYYWGLNQYIVQRILGARDLDNARWGAMLGGLLKLLPLFIMVLPGAFALQLYPDLGNPDQVFPTLVTDLLPVGIVGLVMAGLIAAIMSTIDSTLNSASTLITIDFVKPRWPDLTPQQVGTVGRVTTIILMLFAAVWAPQIREFPGLWSYIQSVLSYLVPPVVAVFLLGIFWPRTNGSGAFATLLGGHALSIAVFLCAQDGLLFADAPIDLHFTIIAGILTALCLGMLVAFSLTLGPPPAEEEIDDLTWANRVLETGPAMAWYKNYRVHAATVLALTAVMLVVFW</sequence>
<evidence type="ECO:0000256" key="4">
    <source>
        <dbReference type="ARBA" id="ARBA00022989"/>
    </source>
</evidence>
<dbReference type="CDD" id="cd10329">
    <property type="entry name" value="SLC5sbd_SGLT1-like"/>
    <property type="match status" value="1"/>
</dbReference>
<feature type="transmembrane region" description="Helical" evidence="7">
    <location>
        <begin position="191"/>
        <end position="212"/>
    </location>
</feature>
<evidence type="ECO:0000256" key="7">
    <source>
        <dbReference type="SAM" id="Phobius"/>
    </source>
</evidence>
<dbReference type="NCBIfam" id="TIGR00813">
    <property type="entry name" value="sss"/>
    <property type="match status" value="1"/>
</dbReference>
<dbReference type="KEGG" id="srm:SRM_00434"/>
<feature type="transmembrane region" description="Helical" evidence="7">
    <location>
        <begin position="233"/>
        <end position="255"/>
    </location>
</feature>
<dbReference type="PANTHER" id="PTHR11819:SF195">
    <property type="entry name" value="SODIUM_GLUCOSE COTRANSPORTER 4"/>
    <property type="match status" value="1"/>
</dbReference>
<dbReference type="PANTHER" id="PTHR11819">
    <property type="entry name" value="SOLUTE CARRIER FAMILY 5"/>
    <property type="match status" value="1"/>
</dbReference>
<dbReference type="Pfam" id="PF00474">
    <property type="entry name" value="SSF"/>
    <property type="match status" value="1"/>
</dbReference>
<accession>D5H5Q0</accession>
<dbReference type="PROSITE" id="PS50283">
    <property type="entry name" value="NA_SOLUT_SYMP_3"/>
    <property type="match status" value="1"/>
</dbReference>
<evidence type="ECO:0000256" key="3">
    <source>
        <dbReference type="ARBA" id="ARBA00022692"/>
    </source>
</evidence>
<feature type="transmembrane region" description="Helical" evidence="7">
    <location>
        <begin position="629"/>
        <end position="647"/>
    </location>
</feature>
<dbReference type="EMBL" id="FP565814">
    <property type="protein sequence ID" value="CBH23355.1"/>
    <property type="molecule type" value="Genomic_DNA"/>
</dbReference>
<feature type="transmembrane region" description="Helical" evidence="7">
    <location>
        <begin position="350"/>
        <end position="368"/>
    </location>
</feature>
<dbReference type="InterPro" id="IPR001734">
    <property type="entry name" value="Na/solute_symporter"/>
</dbReference>
<dbReference type="GO" id="GO:0005886">
    <property type="term" value="C:plasma membrane"/>
    <property type="evidence" value="ECO:0007669"/>
    <property type="project" value="TreeGrafter"/>
</dbReference>
<name>D5H5Q0_SALRM</name>
<feature type="transmembrane region" description="Helical" evidence="7">
    <location>
        <begin position="513"/>
        <end position="535"/>
    </location>
</feature>
<dbReference type="PATRIC" id="fig|761659.10.peg.495"/>
<dbReference type="HOGENOM" id="CLU_018808_9_3_10"/>
<feature type="transmembrane region" description="Helical" evidence="7">
    <location>
        <begin position="547"/>
        <end position="568"/>
    </location>
</feature>
<gene>
    <name evidence="8" type="primary">dhlC</name>
    <name evidence="8" type="ordered locus">SRM_00434</name>
</gene>
<evidence type="ECO:0000256" key="2">
    <source>
        <dbReference type="ARBA" id="ARBA00006434"/>
    </source>
</evidence>
<protein>
    <submittedName>
        <fullName evidence="8">Sodium/glucose cotransporter 2</fullName>
    </submittedName>
</protein>
<evidence type="ECO:0000256" key="6">
    <source>
        <dbReference type="RuleBase" id="RU362091"/>
    </source>
</evidence>
<reference evidence="8 9" key="1">
    <citation type="journal article" date="2010" name="ISME J.">
        <title>Fine-scale evolution: genomic, phenotypic and ecological differentiation in two coexisting Salinibacter ruber strains.</title>
        <authorList>
            <person name="Pena A."/>
            <person name="Teeling H."/>
            <person name="Huerta-Cepas J."/>
            <person name="Santos F."/>
            <person name="Yarza P."/>
            <person name="Brito-Echeverria J."/>
            <person name="Lucio M."/>
            <person name="Schmitt-Kopplin P."/>
            <person name="Meseguer I."/>
            <person name="Schenowitz C."/>
            <person name="Dossat C."/>
            <person name="Barbe V."/>
            <person name="Dopazo J."/>
            <person name="Rossello-Mora R."/>
            <person name="Schuler M."/>
            <person name="Glockner F.O."/>
            <person name="Amann R."/>
            <person name="Gabaldon T."/>
            <person name="Anton J."/>
        </authorList>
    </citation>
    <scope>NUCLEOTIDE SEQUENCE [LARGE SCALE GENOMIC DNA]</scope>
    <source>
        <strain evidence="8 9">M8</strain>
    </source>
</reference>
<feature type="transmembrane region" description="Helical" evidence="7">
    <location>
        <begin position="574"/>
        <end position="596"/>
    </location>
</feature>
<keyword evidence="4 7" id="KW-1133">Transmembrane helix</keyword>
<keyword evidence="5 7" id="KW-0472">Membrane</keyword>
<feature type="transmembrane region" description="Helical" evidence="7">
    <location>
        <begin position="482"/>
        <end position="501"/>
    </location>
</feature>
<feature type="transmembrane region" description="Helical" evidence="7">
    <location>
        <begin position="307"/>
        <end position="330"/>
    </location>
</feature>
<dbReference type="Gene3D" id="1.20.1730.10">
    <property type="entry name" value="Sodium/glucose cotransporter"/>
    <property type="match status" value="1"/>
</dbReference>
<organism evidence="8 9">
    <name type="scientific">Salinibacter ruber (strain M8)</name>
    <dbReference type="NCBI Taxonomy" id="761659"/>
    <lineage>
        <taxon>Bacteria</taxon>
        <taxon>Pseudomonadati</taxon>
        <taxon>Rhodothermota</taxon>
        <taxon>Rhodothermia</taxon>
        <taxon>Rhodothermales</taxon>
        <taxon>Salinibacteraceae</taxon>
        <taxon>Salinibacter</taxon>
    </lineage>
</organism>
<evidence type="ECO:0000256" key="5">
    <source>
        <dbReference type="ARBA" id="ARBA00023136"/>
    </source>
</evidence>
<feature type="transmembrane region" description="Helical" evidence="7">
    <location>
        <begin position="433"/>
        <end position="454"/>
    </location>
</feature>
<evidence type="ECO:0000256" key="1">
    <source>
        <dbReference type="ARBA" id="ARBA00004141"/>
    </source>
</evidence>
<evidence type="ECO:0000313" key="9">
    <source>
        <dbReference type="Proteomes" id="UP000000933"/>
    </source>
</evidence>
<dbReference type="Proteomes" id="UP000000933">
    <property type="component" value="Chromosome"/>
</dbReference>